<protein>
    <submittedName>
        <fullName evidence="3">Pyridoxamine 5'-phosphate oxidase family protein</fullName>
    </submittedName>
</protein>
<dbReference type="SUPFAM" id="SSF50475">
    <property type="entry name" value="FMN-binding split barrel"/>
    <property type="match status" value="1"/>
</dbReference>
<name>A0ABV2UPI8_9ACTN</name>
<dbReference type="InterPro" id="IPR012349">
    <property type="entry name" value="Split_barrel_FMN-bd"/>
</dbReference>
<dbReference type="EMBL" id="JBEXIP010000082">
    <property type="protein sequence ID" value="MET8439019.1"/>
    <property type="molecule type" value="Genomic_DNA"/>
</dbReference>
<dbReference type="InterPro" id="IPR010982">
    <property type="entry name" value="Lambda_DNA-bd_dom_sf"/>
</dbReference>
<proteinExistence type="predicted"/>
<dbReference type="SMART" id="SM00530">
    <property type="entry name" value="HTH_XRE"/>
    <property type="match status" value="1"/>
</dbReference>
<reference evidence="3 4" key="1">
    <citation type="submission" date="2024-06" db="EMBL/GenBank/DDBJ databases">
        <title>The Natural Products Discovery Center: Release of the First 8490 Sequenced Strains for Exploring Actinobacteria Biosynthetic Diversity.</title>
        <authorList>
            <person name="Kalkreuter E."/>
            <person name="Kautsar S.A."/>
            <person name="Yang D."/>
            <person name="Bader C.D."/>
            <person name="Teijaro C.N."/>
            <person name="Fluegel L."/>
            <person name="Davis C.M."/>
            <person name="Simpson J.R."/>
            <person name="Lauterbach L."/>
            <person name="Steele A.D."/>
            <person name="Gui C."/>
            <person name="Meng S."/>
            <person name="Li G."/>
            <person name="Viehrig K."/>
            <person name="Ye F."/>
            <person name="Su P."/>
            <person name="Kiefer A.F."/>
            <person name="Nichols A."/>
            <person name="Cepeda A.J."/>
            <person name="Yan W."/>
            <person name="Fan B."/>
            <person name="Jiang Y."/>
            <person name="Adhikari A."/>
            <person name="Zheng C.-J."/>
            <person name="Schuster L."/>
            <person name="Cowan T.M."/>
            <person name="Smanski M.J."/>
            <person name="Chevrette M.G."/>
            <person name="De Carvalho L.P.S."/>
            <person name="Shen B."/>
        </authorList>
    </citation>
    <scope>NUCLEOTIDE SEQUENCE [LARGE SCALE GENOMIC DNA]</scope>
    <source>
        <strain evidence="3 4">NPDC005137</strain>
    </source>
</reference>
<sequence>MSEEEPRGPSPEERATAPGDVGRRIAARREELGLTRQEVADRSSSAATYIQYLEEQPAMPSMSFMLRLANALDTTVSELTGSSMDLPPGTGHAGRHSRLIELSADECRALLSTHGVGRISVSTTDGPTVVPVNYVVVDSLLAFRTAAGATPAGAAGHVVAFEVDHIDDALSQGWSVLAIGTASTVDDPNVVQHLNEVAYTAPWADGPRDLWLTIAPTRLTGRRVQVCQSPTPPSG</sequence>
<dbReference type="CDD" id="cd00093">
    <property type="entry name" value="HTH_XRE"/>
    <property type="match status" value="1"/>
</dbReference>
<dbReference type="SUPFAM" id="SSF47413">
    <property type="entry name" value="lambda repressor-like DNA-binding domains"/>
    <property type="match status" value="1"/>
</dbReference>
<evidence type="ECO:0000313" key="3">
    <source>
        <dbReference type="EMBL" id="MET8439019.1"/>
    </source>
</evidence>
<comment type="caution">
    <text evidence="3">The sequence shown here is derived from an EMBL/GenBank/DDBJ whole genome shotgun (WGS) entry which is preliminary data.</text>
</comment>
<evidence type="ECO:0000313" key="4">
    <source>
        <dbReference type="Proteomes" id="UP001550044"/>
    </source>
</evidence>
<evidence type="ECO:0000256" key="1">
    <source>
        <dbReference type="SAM" id="MobiDB-lite"/>
    </source>
</evidence>
<dbReference type="Proteomes" id="UP001550044">
    <property type="component" value="Unassembled WGS sequence"/>
</dbReference>
<gene>
    <name evidence="3" type="ORF">ABZV61_41440</name>
</gene>
<dbReference type="Gene3D" id="1.10.260.40">
    <property type="entry name" value="lambda repressor-like DNA-binding domains"/>
    <property type="match status" value="1"/>
</dbReference>
<dbReference type="PROSITE" id="PS50943">
    <property type="entry name" value="HTH_CROC1"/>
    <property type="match status" value="1"/>
</dbReference>
<dbReference type="Pfam" id="PF01381">
    <property type="entry name" value="HTH_3"/>
    <property type="match status" value="1"/>
</dbReference>
<dbReference type="InterPro" id="IPR024747">
    <property type="entry name" value="Pyridox_Oxase-rel"/>
</dbReference>
<dbReference type="Pfam" id="PF12900">
    <property type="entry name" value="Pyridox_ox_2"/>
    <property type="match status" value="1"/>
</dbReference>
<evidence type="ECO:0000259" key="2">
    <source>
        <dbReference type="PROSITE" id="PS50943"/>
    </source>
</evidence>
<dbReference type="RefSeq" id="WP_356713447.1">
    <property type="nucleotide sequence ID" value="NZ_JBEXIP010000082.1"/>
</dbReference>
<dbReference type="Gene3D" id="2.30.110.10">
    <property type="entry name" value="Electron Transport, Fmn-binding Protein, Chain A"/>
    <property type="match status" value="1"/>
</dbReference>
<feature type="domain" description="HTH cro/C1-type" evidence="2">
    <location>
        <begin position="25"/>
        <end position="79"/>
    </location>
</feature>
<organism evidence="3 4">
    <name type="scientific">Streptomyces sp. 900116325</name>
    <dbReference type="NCBI Taxonomy" id="3154295"/>
    <lineage>
        <taxon>Bacteria</taxon>
        <taxon>Bacillati</taxon>
        <taxon>Actinomycetota</taxon>
        <taxon>Actinomycetes</taxon>
        <taxon>Kitasatosporales</taxon>
        <taxon>Streptomycetaceae</taxon>
        <taxon>Streptomyces</taxon>
    </lineage>
</organism>
<accession>A0ABV2UPI8</accession>
<dbReference type="InterPro" id="IPR001387">
    <property type="entry name" value="Cro/C1-type_HTH"/>
</dbReference>
<feature type="region of interest" description="Disordered" evidence="1">
    <location>
        <begin position="1"/>
        <end position="23"/>
    </location>
</feature>
<keyword evidence="4" id="KW-1185">Reference proteome</keyword>